<dbReference type="InterPro" id="IPR039261">
    <property type="entry name" value="FNR_nucleotide-bd"/>
</dbReference>
<dbReference type="AlphaFoldDB" id="A0A383VPZ6"/>
<feature type="compositionally biased region" description="Low complexity" evidence="1">
    <location>
        <begin position="22"/>
        <end position="33"/>
    </location>
</feature>
<feature type="region of interest" description="Disordered" evidence="1">
    <location>
        <begin position="1"/>
        <end position="40"/>
    </location>
</feature>
<gene>
    <name evidence="2" type="ORF">BQ4739_LOCUS7338</name>
</gene>
<dbReference type="EMBL" id="FNXT01000763">
    <property type="protein sequence ID" value="SZX66909.1"/>
    <property type="molecule type" value="Genomic_DNA"/>
</dbReference>
<proteinExistence type="predicted"/>
<accession>A0A383VPZ6</accession>
<evidence type="ECO:0000313" key="3">
    <source>
        <dbReference type="Proteomes" id="UP000256970"/>
    </source>
</evidence>
<sequence length="396" mass="43218">MQQQLQQQCRAGLRRPQQPQMASSSRALLQSRRPAPWGNCSQRTRRIAVPSAAAAAASTPKVDDEDLMQFPDRYKWYEAKFAADDMPDWIAGRFISSTQQAPYMRLLTFEVEVSRERVPLRNAYKAAGQRMAVRVNGGEKRLLTVASPPHPEELNKEALFLCKGDIFAGETKQAREPTSTMAEVQVLVNAKEAPEVYNMGADDLITVGPFEGEGLDMRSSGIQALFRFPTVVIFASGHGIATAAALLESPLGAPTHLSPTLRSDVRVYYNAPNRTSLCLTDRFEKWEEQLKVEVVATTNGFMDAWDGDDTLVYDPEATAAIILTGGDEEAEAAALEVCKEAEVTAIVSDSQAAAPPVYLDSTPKSFLRWKKDPEAEAMAAAAAAADGNVTSEDLTD</sequence>
<dbReference type="PANTHER" id="PTHR47215">
    <property type="match status" value="1"/>
</dbReference>
<dbReference type="PANTHER" id="PTHR47215:SF3">
    <property type="entry name" value="FAD-BINDING FR-TYPE DOMAIN-CONTAINING PROTEIN"/>
    <property type="match status" value="1"/>
</dbReference>
<evidence type="ECO:0008006" key="4">
    <source>
        <dbReference type="Google" id="ProtNLM"/>
    </source>
</evidence>
<evidence type="ECO:0000256" key="1">
    <source>
        <dbReference type="SAM" id="MobiDB-lite"/>
    </source>
</evidence>
<reference evidence="2 3" key="1">
    <citation type="submission" date="2016-10" db="EMBL/GenBank/DDBJ databases">
        <authorList>
            <person name="Cai Z."/>
        </authorList>
    </citation>
    <scope>NUCLEOTIDE SEQUENCE [LARGE SCALE GENOMIC DNA]</scope>
</reference>
<evidence type="ECO:0000313" key="2">
    <source>
        <dbReference type="EMBL" id="SZX66909.1"/>
    </source>
</evidence>
<dbReference type="SUPFAM" id="SSF52343">
    <property type="entry name" value="Ferredoxin reductase-like, C-terminal NADP-linked domain"/>
    <property type="match status" value="1"/>
</dbReference>
<name>A0A383VPZ6_TETOB</name>
<keyword evidence="3" id="KW-1185">Reference proteome</keyword>
<protein>
    <recommendedName>
        <fullName evidence="4">FAD-binding FR-type domain-containing protein</fullName>
    </recommendedName>
</protein>
<dbReference type="Proteomes" id="UP000256970">
    <property type="component" value="Unassembled WGS sequence"/>
</dbReference>
<organism evidence="2 3">
    <name type="scientific">Tetradesmus obliquus</name>
    <name type="common">Green alga</name>
    <name type="synonym">Acutodesmus obliquus</name>
    <dbReference type="NCBI Taxonomy" id="3088"/>
    <lineage>
        <taxon>Eukaryota</taxon>
        <taxon>Viridiplantae</taxon>
        <taxon>Chlorophyta</taxon>
        <taxon>core chlorophytes</taxon>
        <taxon>Chlorophyceae</taxon>
        <taxon>CS clade</taxon>
        <taxon>Sphaeropleales</taxon>
        <taxon>Scenedesmaceae</taxon>
        <taxon>Tetradesmus</taxon>
    </lineage>
</organism>